<gene>
    <name evidence="1" type="ORF">OYT1_ch0552</name>
</gene>
<dbReference type="EMBL" id="AP018738">
    <property type="protein sequence ID" value="BBE50119.1"/>
    <property type="molecule type" value="Genomic_DNA"/>
</dbReference>
<dbReference type="KEGG" id="fam:OYT1_ch0552"/>
<accession>A0A2Z6G9U1</accession>
<dbReference type="AlphaFoldDB" id="A0A2Z6G9U1"/>
<dbReference type="PROSITE" id="PS51257">
    <property type="entry name" value="PROKAR_LIPOPROTEIN"/>
    <property type="match status" value="1"/>
</dbReference>
<evidence type="ECO:0008006" key="3">
    <source>
        <dbReference type="Google" id="ProtNLM"/>
    </source>
</evidence>
<sequence length="169" mass="19282">MIINSVRNLLTILTIITLGGCGISECLDSKIVRPTKPVNKDFNIQLILNGKSMSMNVRCEEYYEAMCNERGNYWSLREVGKDHESQTSIFSTSDSRLGQVEFPVPDCRSMVRNGRLTLSDKLITINNEPYWLKSSKGNRRTFKSSTRPNYETKVVDVDLQLKINDVPIE</sequence>
<reference evidence="1 2" key="1">
    <citation type="submission" date="2018-06" db="EMBL/GenBank/DDBJ databases">
        <title>OYT1 Genome Sequencing.</title>
        <authorList>
            <person name="Kato S."/>
            <person name="Itoh T."/>
            <person name="Ohkuma M."/>
        </authorList>
    </citation>
    <scope>NUCLEOTIDE SEQUENCE [LARGE SCALE GENOMIC DNA]</scope>
    <source>
        <strain evidence="1 2">OYT1</strain>
    </source>
</reference>
<protein>
    <recommendedName>
        <fullName evidence="3">Lipoprotein</fullName>
    </recommendedName>
</protein>
<evidence type="ECO:0000313" key="2">
    <source>
        <dbReference type="Proteomes" id="UP000033070"/>
    </source>
</evidence>
<proteinExistence type="predicted"/>
<dbReference type="Proteomes" id="UP000033070">
    <property type="component" value="Chromosome"/>
</dbReference>
<keyword evidence="2" id="KW-1185">Reference proteome</keyword>
<name>A0A2Z6G9U1_9PROT</name>
<evidence type="ECO:0000313" key="1">
    <source>
        <dbReference type="EMBL" id="BBE50119.1"/>
    </source>
</evidence>
<organism evidence="1 2">
    <name type="scientific">Ferriphaselus amnicola</name>
    <dbReference type="NCBI Taxonomy" id="1188319"/>
    <lineage>
        <taxon>Bacteria</taxon>
        <taxon>Pseudomonadati</taxon>
        <taxon>Pseudomonadota</taxon>
        <taxon>Betaproteobacteria</taxon>
        <taxon>Nitrosomonadales</taxon>
        <taxon>Gallionellaceae</taxon>
        <taxon>Ferriphaselus</taxon>
    </lineage>
</organism>